<dbReference type="NCBIfam" id="TIGR01509">
    <property type="entry name" value="HAD-SF-IA-v3"/>
    <property type="match status" value="1"/>
</dbReference>
<dbReference type="Proteomes" id="UP001628874">
    <property type="component" value="Unassembled WGS sequence"/>
</dbReference>
<dbReference type="CDD" id="cd07526">
    <property type="entry name" value="HAD_BPGM_like"/>
    <property type="match status" value="1"/>
</dbReference>
<dbReference type="InterPro" id="IPR006439">
    <property type="entry name" value="HAD-SF_hydro_IA"/>
</dbReference>
<evidence type="ECO:0000313" key="6">
    <source>
        <dbReference type="Proteomes" id="UP001628874"/>
    </source>
</evidence>
<dbReference type="InterPro" id="IPR023198">
    <property type="entry name" value="PGP-like_dom2"/>
</dbReference>
<dbReference type="EC" id="3.1.3.-" evidence="5"/>
<keyword evidence="6" id="KW-1185">Reference proteome</keyword>
<dbReference type="Pfam" id="PF13419">
    <property type="entry name" value="HAD_2"/>
    <property type="match status" value="1"/>
</dbReference>
<name>A0ABW8WH19_9CYAN</name>
<evidence type="ECO:0000256" key="2">
    <source>
        <dbReference type="ARBA" id="ARBA00006171"/>
    </source>
</evidence>
<protein>
    <submittedName>
        <fullName evidence="5">HAD family hydrolase</fullName>
        <ecNumber evidence="5">3.1.3.-</ecNumber>
    </submittedName>
</protein>
<dbReference type="GO" id="GO:0016787">
    <property type="term" value="F:hydrolase activity"/>
    <property type="evidence" value="ECO:0007669"/>
    <property type="project" value="UniProtKB-KW"/>
</dbReference>
<comment type="caution">
    <text evidence="5">The sequence shown here is derived from an EMBL/GenBank/DDBJ whole genome shotgun (WGS) entry which is preliminary data.</text>
</comment>
<dbReference type="PANTHER" id="PTHR46193">
    <property type="entry name" value="6-PHOSPHOGLUCONATE PHOSPHATASE"/>
    <property type="match status" value="1"/>
</dbReference>
<dbReference type="PANTHER" id="PTHR46193:SF10">
    <property type="entry name" value="6-PHOSPHOGLUCONATE PHOSPHATASE"/>
    <property type="match status" value="1"/>
</dbReference>
<dbReference type="RefSeq" id="WP_202048592.1">
    <property type="nucleotide sequence ID" value="NZ_JBFQGM010000002.1"/>
</dbReference>
<proteinExistence type="inferred from homology"/>
<dbReference type="SFLD" id="SFLDS00003">
    <property type="entry name" value="Haloacid_Dehalogenase"/>
    <property type="match status" value="1"/>
</dbReference>
<dbReference type="SUPFAM" id="SSF56784">
    <property type="entry name" value="HAD-like"/>
    <property type="match status" value="1"/>
</dbReference>
<dbReference type="InterPro" id="IPR023214">
    <property type="entry name" value="HAD_sf"/>
</dbReference>
<keyword evidence="5" id="KW-0378">Hydrolase</keyword>
<evidence type="ECO:0000256" key="1">
    <source>
        <dbReference type="ARBA" id="ARBA00001946"/>
    </source>
</evidence>
<evidence type="ECO:0000313" key="5">
    <source>
        <dbReference type="EMBL" id="MFL9460284.1"/>
    </source>
</evidence>
<evidence type="ECO:0000256" key="3">
    <source>
        <dbReference type="ARBA" id="ARBA00022723"/>
    </source>
</evidence>
<evidence type="ECO:0000256" key="4">
    <source>
        <dbReference type="ARBA" id="ARBA00022842"/>
    </source>
</evidence>
<accession>A0ABW8WH19</accession>
<gene>
    <name evidence="5" type="ORF">AB0759_06505</name>
</gene>
<keyword evidence="4" id="KW-0460">Magnesium</keyword>
<dbReference type="InterPro" id="IPR036412">
    <property type="entry name" value="HAD-like_sf"/>
</dbReference>
<reference evidence="5 6" key="1">
    <citation type="submission" date="2024-07" db="EMBL/GenBank/DDBJ databases">
        <authorList>
            <person name="Tripathy S."/>
        </authorList>
    </citation>
    <scope>NUCLEOTIDE SEQUENCE [LARGE SCALE GENOMIC DNA]</scope>
    <source>
        <strain evidence="5 6">VB-61278_2</strain>
    </source>
</reference>
<sequence>MSIYKKGMQTELVIFDCDGVLVDSEALGNRVLVEFVTELGLALELEEAILLFKGCKMADCVAVIEDKLGRKMPPDFVTQLRARTAEVFERELRPVEGIEAALDKIDLPICVASSGPVEKIKLALRVTNLLPRFEGRIFSSYEIGSWKPAPDLFLYAAKHMGFQATSCTVVEDSILGVRAGVAAGMRVLGYIAPSERALFESFEVRVFHSMYQLPSLVLQQI</sequence>
<dbReference type="InterPro" id="IPR041492">
    <property type="entry name" value="HAD_2"/>
</dbReference>
<dbReference type="Gene3D" id="1.10.150.240">
    <property type="entry name" value="Putative phosphatase, domain 2"/>
    <property type="match status" value="1"/>
</dbReference>
<dbReference type="Gene3D" id="3.40.50.1000">
    <property type="entry name" value="HAD superfamily/HAD-like"/>
    <property type="match status" value="1"/>
</dbReference>
<keyword evidence="3" id="KW-0479">Metal-binding</keyword>
<dbReference type="SFLD" id="SFLDG01129">
    <property type="entry name" value="C1.5:_HAD__Beta-PGM__Phosphata"/>
    <property type="match status" value="1"/>
</dbReference>
<dbReference type="EMBL" id="JBFQGM010000002">
    <property type="protein sequence ID" value="MFL9460284.1"/>
    <property type="molecule type" value="Genomic_DNA"/>
</dbReference>
<comment type="cofactor">
    <cofactor evidence="1">
        <name>Mg(2+)</name>
        <dbReference type="ChEBI" id="CHEBI:18420"/>
    </cofactor>
</comment>
<comment type="similarity">
    <text evidence="2">Belongs to the HAD-like hydrolase superfamily. CbbY/CbbZ/Gph/YieH family.</text>
</comment>
<dbReference type="InterPro" id="IPR051600">
    <property type="entry name" value="Beta-PGM-like"/>
</dbReference>
<organism evidence="5 6">
    <name type="scientific">Scytonema tolypothrichoides VB-61278_2</name>
    <dbReference type="NCBI Taxonomy" id="3232314"/>
    <lineage>
        <taxon>Bacteria</taxon>
        <taxon>Bacillati</taxon>
        <taxon>Cyanobacteriota</taxon>
        <taxon>Cyanophyceae</taxon>
        <taxon>Nostocales</taxon>
        <taxon>Scytonemataceae</taxon>
        <taxon>Scytonema</taxon>
    </lineage>
</organism>